<keyword evidence="2" id="KW-1133">Transmembrane helix</keyword>
<reference evidence="5" key="1">
    <citation type="journal article" date="2019" name="Int. J. Syst. Evol. Microbiol.">
        <title>The Global Catalogue of Microorganisms (GCM) 10K type strain sequencing project: providing services to taxonomists for standard genome sequencing and annotation.</title>
        <authorList>
            <consortium name="The Broad Institute Genomics Platform"/>
            <consortium name="The Broad Institute Genome Sequencing Center for Infectious Disease"/>
            <person name="Wu L."/>
            <person name="Ma J."/>
        </authorList>
    </citation>
    <scope>NUCLEOTIDE SEQUENCE [LARGE SCALE GENOMIC DNA]</scope>
    <source>
        <strain evidence="5">JCM 17919</strain>
    </source>
</reference>
<feature type="signal peptide" evidence="3">
    <location>
        <begin position="1"/>
        <end position="21"/>
    </location>
</feature>
<accession>A0ABP8GBY3</accession>
<evidence type="ECO:0000256" key="1">
    <source>
        <dbReference type="SAM" id="MobiDB-lite"/>
    </source>
</evidence>
<comment type="caution">
    <text evidence="4">The sequence shown here is derived from an EMBL/GenBank/DDBJ whole genome shotgun (WGS) entry which is preliminary data.</text>
</comment>
<protein>
    <recommendedName>
        <fullName evidence="6">Transglutaminase domain-containing protein</fullName>
    </recommendedName>
</protein>
<feature type="region of interest" description="Disordered" evidence="1">
    <location>
        <begin position="267"/>
        <end position="286"/>
    </location>
</feature>
<feature type="compositionally biased region" description="Low complexity" evidence="1">
    <location>
        <begin position="268"/>
        <end position="286"/>
    </location>
</feature>
<gene>
    <name evidence="4" type="ORF">GCM10023184_07190</name>
</gene>
<proteinExistence type="predicted"/>
<evidence type="ECO:0008006" key="6">
    <source>
        <dbReference type="Google" id="ProtNLM"/>
    </source>
</evidence>
<feature type="chain" id="PRO_5046691939" description="Transglutaminase domain-containing protein" evidence="3">
    <location>
        <begin position="22"/>
        <end position="286"/>
    </location>
</feature>
<organism evidence="4 5">
    <name type="scientific">Flaviaesturariibacter amylovorans</name>
    <dbReference type="NCBI Taxonomy" id="1084520"/>
    <lineage>
        <taxon>Bacteria</taxon>
        <taxon>Pseudomonadati</taxon>
        <taxon>Bacteroidota</taxon>
        <taxon>Chitinophagia</taxon>
        <taxon>Chitinophagales</taxon>
        <taxon>Chitinophagaceae</taxon>
        <taxon>Flaviaestuariibacter</taxon>
    </lineage>
</organism>
<sequence length="286" mass="31115">MPLRTQLLAKSLFVLSALLLAPNFIPVKVDYFKDATHGGEKFDPALAARLRSVNDVVSYTDSLATARSIDPKSLSYGLLLTDVIQRRFEHGYSSYRLSQNWVASLAGSVKRDLAAVVIPDDILTFDNAACSQQTMVLMEALGRKGIDMRTVLFHTHFAVEARYNGAWRLLDADVEPEMTAATATDAASISATRDAFGVYDRVLSFPKFANNFLNYPISYGAVNAKVATNTAAFHKLTKVASRTAFLLPLLAGIVLLRRGRRRARAHARSGSVSTLTASGSTSALNP</sequence>
<keyword evidence="5" id="KW-1185">Reference proteome</keyword>
<keyword evidence="2" id="KW-0472">Membrane</keyword>
<keyword evidence="2" id="KW-0812">Transmembrane</keyword>
<name>A0ABP8GBY3_9BACT</name>
<evidence type="ECO:0000313" key="4">
    <source>
        <dbReference type="EMBL" id="GAA4321423.1"/>
    </source>
</evidence>
<dbReference type="Proteomes" id="UP001501725">
    <property type="component" value="Unassembled WGS sequence"/>
</dbReference>
<evidence type="ECO:0000256" key="2">
    <source>
        <dbReference type="SAM" id="Phobius"/>
    </source>
</evidence>
<keyword evidence="3" id="KW-0732">Signal</keyword>
<dbReference type="EMBL" id="BAABGY010000002">
    <property type="protein sequence ID" value="GAA4321423.1"/>
    <property type="molecule type" value="Genomic_DNA"/>
</dbReference>
<dbReference type="RefSeq" id="WP_345253457.1">
    <property type="nucleotide sequence ID" value="NZ_BAABGY010000002.1"/>
</dbReference>
<evidence type="ECO:0000256" key="3">
    <source>
        <dbReference type="SAM" id="SignalP"/>
    </source>
</evidence>
<feature type="transmembrane region" description="Helical" evidence="2">
    <location>
        <begin position="239"/>
        <end position="256"/>
    </location>
</feature>
<evidence type="ECO:0000313" key="5">
    <source>
        <dbReference type="Proteomes" id="UP001501725"/>
    </source>
</evidence>